<dbReference type="GO" id="GO:0046081">
    <property type="term" value="P:dUTP catabolic process"/>
    <property type="evidence" value="ECO:0007669"/>
    <property type="project" value="TreeGrafter"/>
</dbReference>
<proteinExistence type="predicted"/>
<evidence type="ECO:0000313" key="2">
    <source>
        <dbReference type="EMBL" id="CAB4886129.1"/>
    </source>
</evidence>
<reference evidence="2" key="1">
    <citation type="submission" date="2020-05" db="EMBL/GenBank/DDBJ databases">
        <authorList>
            <person name="Chiriac C."/>
            <person name="Salcher M."/>
            <person name="Ghai R."/>
            <person name="Kavagutti S V."/>
        </authorList>
    </citation>
    <scope>NUCLEOTIDE SEQUENCE</scope>
</reference>
<dbReference type="AlphaFoldDB" id="A0A6J7F1H9"/>
<protein>
    <submittedName>
        <fullName evidence="2">Unannotated protein</fullName>
    </submittedName>
</protein>
<dbReference type="PANTHER" id="PTHR30522:SF0">
    <property type="entry name" value="NUCLEOSIDE TRIPHOSPHATE PYROPHOSPHOHYDROLASE"/>
    <property type="match status" value="1"/>
</dbReference>
<sequence length="304" mass="33055">MTIVLLDPVRPTQVPVDAVEFLGGAVQFTEEVPVKVRWLFSGTAAPDDVDAVLVSTDRTNPDVQNRIARGERVVAAEKLPGDDVIAAVQLMDRLRSVGGWEAQQTHESLRGYLLEETYELLDAIAAGNLVDLREELGDLLLQVLFHSRIAQDAAEDPFDVDDVAAGLVRKLTHRSPHLSRTDTGPIDIVEQERMWEEKKASEKARGSCLDGIAMSQPSLALAQKVVGRASKAGLPDELVPDGLRVVHIGVDHSNGGDSAEDTLRRRVLDFAALIRNAEASARNAGVTPGEMSALDWIEHWGLRG</sequence>
<dbReference type="CDD" id="cd11528">
    <property type="entry name" value="NTP-PPase_MazG_Nterm"/>
    <property type="match status" value="1"/>
</dbReference>
<dbReference type="Pfam" id="PF03819">
    <property type="entry name" value="MazG"/>
    <property type="match status" value="1"/>
</dbReference>
<dbReference type="InterPro" id="IPR004518">
    <property type="entry name" value="MazG-like_dom"/>
</dbReference>
<dbReference type="InterPro" id="IPR011551">
    <property type="entry name" value="NTP_PyrPHydrolase_MazG"/>
</dbReference>
<accession>A0A6J7F1H9</accession>
<dbReference type="GO" id="GO:0046047">
    <property type="term" value="P:TTP catabolic process"/>
    <property type="evidence" value="ECO:0007669"/>
    <property type="project" value="TreeGrafter"/>
</dbReference>
<name>A0A6J7F1H9_9ZZZZ</name>
<dbReference type="GO" id="GO:0046052">
    <property type="term" value="P:UTP catabolic process"/>
    <property type="evidence" value="ECO:0007669"/>
    <property type="project" value="TreeGrafter"/>
</dbReference>
<dbReference type="GO" id="GO:0046061">
    <property type="term" value="P:dATP catabolic process"/>
    <property type="evidence" value="ECO:0007669"/>
    <property type="project" value="TreeGrafter"/>
</dbReference>
<dbReference type="SUPFAM" id="SSF101386">
    <property type="entry name" value="all-alpha NTP pyrophosphatases"/>
    <property type="match status" value="1"/>
</dbReference>
<dbReference type="GO" id="GO:0046076">
    <property type="term" value="P:dTTP catabolic process"/>
    <property type="evidence" value="ECO:0007669"/>
    <property type="project" value="TreeGrafter"/>
</dbReference>
<organism evidence="2">
    <name type="scientific">freshwater metagenome</name>
    <dbReference type="NCBI Taxonomy" id="449393"/>
    <lineage>
        <taxon>unclassified sequences</taxon>
        <taxon>metagenomes</taxon>
        <taxon>ecological metagenomes</taxon>
    </lineage>
</organism>
<dbReference type="GO" id="GO:0006203">
    <property type="term" value="P:dGTP catabolic process"/>
    <property type="evidence" value="ECO:0007669"/>
    <property type="project" value="TreeGrafter"/>
</dbReference>
<dbReference type="GO" id="GO:0047429">
    <property type="term" value="F:nucleoside triphosphate diphosphatase activity"/>
    <property type="evidence" value="ECO:0007669"/>
    <property type="project" value="TreeGrafter"/>
</dbReference>
<gene>
    <name evidence="2" type="ORF">UFOPK3472_01313</name>
</gene>
<dbReference type="PANTHER" id="PTHR30522">
    <property type="entry name" value="NUCLEOSIDE TRIPHOSPHATE PYROPHOSPHOHYDROLASE"/>
    <property type="match status" value="1"/>
</dbReference>
<dbReference type="InterPro" id="IPR048015">
    <property type="entry name" value="NTP-PPase_MazG-like_N"/>
</dbReference>
<dbReference type="EMBL" id="CAFBLX010000069">
    <property type="protein sequence ID" value="CAB4886129.1"/>
    <property type="molecule type" value="Genomic_DNA"/>
</dbReference>
<dbReference type="Gene3D" id="1.10.287.1080">
    <property type="entry name" value="MazG-like"/>
    <property type="match status" value="1"/>
</dbReference>
<evidence type="ECO:0000259" key="1">
    <source>
        <dbReference type="Pfam" id="PF03819"/>
    </source>
</evidence>
<feature type="domain" description="NTP pyrophosphohydrolase MazG-like" evidence="1">
    <location>
        <begin position="104"/>
        <end position="178"/>
    </location>
</feature>